<feature type="domain" description="HTH marR-type" evidence="1">
    <location>
        <begin position="1"/>
        <end position="135"/>
    </location>
</feature>
<accession>A0A7W7VTJ3</accession>
<dbReference type="SMART" id="SM00347">
    <property type="entry name" value="HTH_MARR"/>
    <property type="match status" value="1"/>
</dbReference>
<dbReference type="InterPro" id="IPR011991">
    <property type="entry name" value="ArsR-like_HTH"/>
</dbReference>
<sequence>MSVEDSAETAALVSEWRDLLARHAATACTLDRELGEQFGLCMSDFEVLERLAEAQADLRVQELAEKVHLSQSALSRLIGRLEKAGLVERTMCDLDRRGIYVRLAPAGRERYQAARPLHRKVLERVLINRQLPTCG</sequence>
<dbReference type="InterPro" id="IPR036390">
    <property type="entry name" value="WH_DNA-bd_sf"/>
</dbReference>
<dbReference type="RefSeq" id="WP_312897110.1">
    <property type="nucleotide sequence ID" value="NZ_JACHJV010000001.1"/>
</dbReference>
<dbReference type="InterPro" id="IPR000835">
    <property type="entry name" value="HTH_MarR-typ"/>
</dbReference>
<dbReference type="SUPFAM" id="SSF46785">
    <property type="entry name" value="Winged helix' DNA-binding domain"/>
    <property type="match status" value="1"/>
</dbReference>
<comment type="caution">
    <text evidence="2">The sequence shown here is derived from an EMBL/GenBank/DDBJ whole genome shotgun (WGS) entry which is preliminary data.</text>
</comment>
<dbReference type="Proteomes" id="UP000540506">
    <property type="component" value="Unassembled WGS sequence"/>
</dbReference>
<name>A0A7W7VTJ3_KITKI</name>
<keyword evidence="3" id="KW-1185">Reference proteome</keyword>
<dbReference type="Gene3D" id="1.10.10.10">
    <property type="entry name" value="Winged helix-like DNA-binding domain superfamily/Winged helix DNA-binding domain"/>
    <property type="match status" value="1"/>
</dbReference>
<dbReference type="PANTHER" id="PTHR33164:SF99">
    <property type="entry name" value="MARR FAMILY REGULATORY PROTEIN"/>
    <property type="match status" value="1"/>
</dbReference>
<dbReference type="GO" id="GO:0006950">
    <property type="term" value="P:response to stress"/>
    <property type="evidence" value="ECO:0007669"/>
    <property type="project" value="TreeGrafter"/>
</dbReference>
<reference evidence="2 3" key="1">
    <citation type="submission" date="2020-08" db="EMBL/GenBank/DDBJ databases">
        <title>Sequencing the genomes of 1000 actinobacteria strains.</title>
        <authorList>
            <person name="Klenk H.-P."/>
        </authorList>
    </citation>
    <scope>NUCLEOTIDE SEQUENCE [LARGE SCALE GENOMIC DNA]</scope>
    <source>
        <strain evidence="2 3">DSM 41654</strain>
    </source>
</reference>
<evidence type="ECO:0000313" key="3">
    <source>
        <dbReference type="Proteomes" id="UP000540506"/>
    </source>
</evidence>
<keyword evidence="2" id="KW-0238">DNA-binding</keyword>
<dbReference type="PROSITE" id="PS50995">
    <property type="entry name" value="HTH_MARR_2"/>
    <property type="match status" value="1"/>
</dbReference>
<dbReference type="InterPro" id="IPR039422">
    <property type="entry name" value="MarR/SlyA-like"/>
</dbReference>
<gene>
    <name evidence="2" type="ORF">FHR34_000816</name>
</gene>
<protein>
    <submittedName>
        <fullName evidence="2">DNA-binding MarR family transcriptional regulator</fullName>
    </submittedName>
</protein>
<dbReference type="PRINTS" id="PR00598">
    <property type="entry name" value="HTHMARR"/>
</dbReference>
<dbReference type="CDD" id="cd00090">
    <property type="entry name" value="HTH_ARSR"/>
    <property type="match status" value="1"/>
</dbReference>
<dbReference type="GO" id="GO:0003700">
    <property type="term" value="F:DNA-binding transcription factor activity"/>
    <property type="evidence" value="ECO:0007669"/>
    <property type="project" value="InterPro"/>
</dbReference>
<dbReference type="GO" id="GO:0003677">
    <property type="term" value="F:DNA binding"/>
    <property type="evidence" value="ECO:0007669"/>
    <property type="project" value="UniProtKB-KW"/>
</dbReference>
<dbReference type="EMBL" id="JACHJV010000001">
    <property type="protein sequence ID" value="MBB4921823.1"/>
    <property type="molecule type" value="Genomic_DNA"/>
</dbReference>
<proteinExistence type="predicted"/>
<evidence type="ECO:0000259" key="1">
    <source>
        <dbReference type="PROSITE" id="PS50995"/>
    </source>
</evidence>
<evidence type="ECO:0000313" key="2">
    <source>
        <dbReference type="EMBL" id="MBB4921823.1"/>
    </source>
</evidence>
<dbReference type="Pfam" id="PF01047">
    <property type="entry name" value="MarR"/>
    <property type="match status" value="1"/>
</dbReference>
<organism evidence="2 3">
    <name type="scientific">Kitasatospora kifunensis</name>
    <name type="common">Streptomyces kifunensis</name>
    <dbReference type="NCBI Taxonomy" id="58351"/>
    <lineage>
        <taxon>Bacteria</taxon>
        <taxon>Bacillati</taxon>
        <taxon>Actinomycetota</taxon>
        <taxon>Actinomycetes</taxon>
        <taxon>Kitasatosporales</taxon>
        <taxon>Streptomycetaceae</taxon>
        <taxon>Kitasatospora</taxon>
    </lineage>
</organism>
<dbReference type="InterPro" id="IPR036388">
    <property type="entry name" value="WH-like_DNA-bd_sf"/>
</dbReference>
<dbReference type="AlphaFoldDB" id="A0A7W7VTJ3"/>
<dbReference type="PANTHER" id="PTHR33164">
    <property type="entry name" value="TRANSCRIPTIONAL REGULATOR, MARR FAMILY"/>
    <property type="match status" value="1"/>
</dbReference>